<dbReference type="PANTHER" id="PTHR12217">
    <property type="entry name" value="EUKARYOTIC TRANSLATION INITIATION FACTOR 2D"/>
    <property type="match status" value="1"/>
</dbReference>
<organism evidence="2 3">
    <name type="scientific">Agrocybe chaxingu</name>
    <dbReference type="NCBI Taxonomy" id="84603"/>
    <lineage>
        <taxon>Eukaryota</taxon>
        <taxon>Fungi</taxon>
        <taxon>Dikarya</taxon>
        <taxon>Basidiomycota</taxon>
        <taxon>Agaricomycotina</taxon>
        <taxon>Agaricomycetes</taxon>
        <taxon>Agaricomycetidae</taxon>
        <taxon>Agaricales</taxon>
        <taxon>Agaricineae</taxon>
        <taxon>Strophariaceae</taxon>
        <taxon>Agrocybe</taxon>
    </lineage>
</organism>
<accession>A0A9W8JVW8</accession>
<dbReference type="Pfam" id="PF25304">
    <property type="entry name" value="WHD_eIF2D"/>
    <property type="match status" value="1"/>
</dbReference>
<dbReference type="InterPro" id="IPR039759">
    <property type="entry name" value="eIF2D_SUI1"/>
</dbReference>
<dbReference type="PROSITE" id="PS50296">
    <property type="entry name" value="SUI1"/>
    <property type="match status" value="1"/>
</dbReference>
<dbReference type="InterPro" id="IPR057429">
    <property type="entry name" value="WH_eIF2D"/>
</dbReference>
<dbReference type="InterPro" id="IPR058886">
    <property type="entry name" value="SWIB_eIF2D"/>
</dbReference>
<gene>
    <name evidence="2" type="ORF">NLJ89_g8200</name>
</gene>
<evidence type="ECO:0000313" key="2">
    <source>
        <dbReference type="EMBL" id="KAJ3503953.1"/>
    </source>
</evidence>
<name>A0A9W8JVW8_9AGAR</name>
<dbReference type="GO" id="GO:0001731">
    <property type="term" value="P:formation of translation preinitiation complex"/>
    <property type="evidence" value="ECO:0007669"/>
    <property type="project" value="InterPro"/>
</dbReference>
<dbReference type="InterPro" id="IPR036877">
    <property type="entry name" value="SUI1_dom_sf"/>
</dbReference>
<proteinExistence type="predicted"/>
<dbReference type="InterPro" id="IPR036885">
    <property type="entry name" value="SWIB_MDM2_dom_sf"/>
</dbReference>
<dbReference type="InterPro" id="IPR039757">
    <property type="entry name" value="EIF2D"/>
</dbReference>
<dbReference type="Proteomes" id="UP001148786">
    <property type="component" value="Unassembled WGS sequence"/>
</dbReference>
<protein>
    <recommendedName>
        <fullName evidence="1">SUI1 domain-containing protein</fullName>
    </recommendedName>
</protein>
<dbReference type="SUPFAM" id="SSF47592">
    <property type="entry name" value="SWIB/MDM2 domain"/>
    <property type="match status" value="1"/>
</dbReference>
<dbReference type="Pfam" id="PF26291">
    <property type="entry name" value="SWIB_eIF2D"/>
    <property type="match status" value="1"/>
</dbReference>
<sequence length="316" mass="35058">MFKQLISRHQGVGLSNIERPLVLPSAGSYDGENGNTPHCDTEITIKTSSHKSLTTFLKAAEKDGLLTLKPPHKQQPNLLIAAINTLHSSVLSHSIFTTIKDVETRAAQKAAGREEKENPGDIKGTSAILFEDIGAKTNHLYSIPEIQELLNAYVTKKSLINEDDRAYIKLNHLLCAWFAPTALRGKGKNKRDSEPEPPTQFMRREELMKAVLKKMELWQGSLSAIRVATKFRRYKKAVTLITGFEPFIIIDTHEMAEDLKKICASASWISPATGKHAGPSMEVLVQGRHSKAVVDYLMAKGIPKEWIAVSGLPEKK</sequence>
<dbReference type="GO" id="GO:0003743">
    <property type="term" value="F:translation initiation factor activity"/>
    <property type="evidence" value="ECO:0007669"/>
    <property type="project" value="InterPro"/>
</dbReference>
<dbReference type="Pfam" id="PF01253">
    <property type="entry name" value="SUI1"/>
    <property type="match status" value="1"/>
</dbReference>
<feature type="domain" description="SUI1" evidence="1">
    <location>
        <begin position="225"/>
        <end position="301"/>
    </location>
</feature>
<keyword evidence="3" id="KW-1185">Reference proteome</keyword>
<dbReference type="SUPFAM" id="SSF55159">
    <property type="entry name" value="eIF1-like"/>
    <property type="match status" value="1"/>
</dbReference>
<evidence type="ECO:0000313" key="3">
    <source>
        <dbReference type="Proteomes" id="UP001148786"/>
    </source>
</evidence>
<evidence type="ECO:0000259" key="1">
    <source>
        <dbReference type="PROSITE" id="PS50296"/>
    </source>
</evidence>
<dbReference type="OrthoDB" id="199771at2759"/>
<dbReference type="AlphaFoldDB" id="A0A9W8JVW8"/>
<comment type="caution">
    <text evidence="2">The sequence shown here is derived from an EMBL/GenBank/DDBJ whole genome shotgun (WGS) entry which is preliminary data.</text>
</comment>
<reference evidence="2" key="1">
    <citation type="submission" date="2022-07" db="EMBL/GenBank/DDBJ databases">
        <title>Genome Sequence of Agrocybe chaxingu.</title>
        <authorList>
            <person name="Buettner E."/>
        </authorList>
    </citation>
    <scope>NUCLEOTIDE SEQUENCE</scope>
    <source>
        <strain evidence="2">MP-N11</strain>
    </source>
</reference>
<dbReference type="Gene3D" id="3.30.780.10">
    <property type="entry name" value="SUI1-like domain"/>
    <property type="match status" value="1"/>
</dbReference>
<dbReference type="EMBL" id="JANKHO010001070">
    <property type="protein sequence ID" value="KAJ3503953.1"/>
    <property type="molecule type" value="Genomic_DNA"/>
</dbReference>
<dbReference type="CDD" id="cd11608">
    <property type="entry name" value="eIF2D_C"/>
    <property type="match status" value="1"/>
</dbReference>
<dbReference type="PANTHER" id="PTHR12217:SF4">
    <property type="entry name" value="EUKARYOTIC TRANSLATION INITIATION FACTOR 2D"/>
    <property type="match status" value="1"/>
</dbReference>
<dbReference type="InterPro" id="IPR001950">
    <property type="entry name" value="SUI1"/>
</dbReference>